<dbReference type="Gene3D" id="3.60.15.10">
    <property type="entry name" value="Ribonuclease Z/Hydroxyacylglutathione hydrolase-like"/>
    <property type="match status" value="1"/>
</dbReference>
<reference evidence="2 3" key="1">
    <citation type="submission" date="2017-07" db="EMBL/GenBank/DDBJ databases">
        <authorList>
            <person name="Sun Z.S."/>
            <person name="Albrecht U."/>
            <person name="Echele G."/>
            <person name="Lee C.C."/>
        </authorList>
    </citation>
    <scope>NUCLEOTIDE SEQUENCE [LARGE SCALE GENOMIC DNA]</scope>
    <source>
        <strain evidence="2 3">CGMCC 1.12710</strain>
    </source>
</reference>
<dbReference type="AlphaFoldDB" id="A0A239PR74"/>
<dbReference type="OrthoDB" id="9781189at2"/>
<organism evidence="2 3">
    <name type="scientific">Amphiplicatus metriothermophilus</name>
    <dbReference type="NCBI Taxonomy" id="1519374"/>
    <lineage>
        <taxon>Bacteria</taxon>
        <taxon>Pseudomonadati</taxon>
        <taxon>Pseudomonadota</taxon>
        <taxon>Alphaproteobacteria</taxon>
        <taxon>Parvularculales</taxon>
        <taxon>Parvularculaceae</taxon>
        <taxon>Amphiplicatus</taxon>
    </lineage>
</organism>
<dbReference type="InterPro" id="IPR001279">
    <property type="entry name" value="Metallo-B-lactamas"/>
</dbReference>
<dbReference type="Proteomes" id="UP000198346">
    <property type="component" value="Unassembled WGS sequence"/>
</dbReference>
<dbReference type="PANTHER" id="PTHR42663">
    <property type="entry name" value="HYDROLASE C777.06C-RELATED-RELATED"/>
    <property type="match status" value="1"/>
</dbReference>
<evidence type="ECO:0000259" key="1">
    <source>
        <dbReference type="Pfam" id="PF12706"/>
    </source>
</evidence>
<evidence type="ECO:0000313" key="3">
    <source>
        <dbReference type="Proteomes" id="UP000198346"/>
    </source>
</evidence>
<feature type="domain" description="Metallo-beta-lactamase" evidence="1">
    <location>
        <begin position="72"/>
        <end position="255"/>
    </location>
</feature>
<proteinExistence type="predicted"/>
<dbReference type="Pfam" id="PF12706">
    <property type="entry name" value="Lactamase_B_2"/>
    <property type="match status" value="1"/>
</dbReference>
<evidence type="ECO:0000313" key="2">
    <source>
        <dbReference type="EMBL" id="SNT72217.1"/>
    </source>
</evidence>
<protein>
    <submittedName>
        <fullName evidence="2">Phosphoribosyl 1,2-cyclic phosphate phosphodiesterase</fullName>
    </submittedName>
</protein>
<dbReference type="InterPro" id="IPR036866">
    <property type="entry name" value="RibonucZ/Hydroxyglut_hydro"/>
</dbReference>
<dbReference type="EMBL" id="FZQA01000002">
    <property type="protein sequence ID" value="SNT72217.1"/>
    <property type="molecule type" value="Genomic_DNA"/>
</dbReference>
<dbReference type="SUPFAM" id="SSF56281">
    <property type="entry name" value="Metallo-hydrolase/oxidoreductase"/>
    <property type="match status" value="1"/>
</dbReference>
<dbReference type="PANTHER" id="PTHR42663:SF6">
    <property type="entry name" value="HYDROLASE C777.06C-RELATED"/>
    <property type="match status" value="1"/>
</dbReference>
<accession>A0A239PR74</accession>
<dbReference type="CDD" id="cd16279">
    <property type="entry name" value="metallo-hydrolase-like_MBL-fold"/>
    <property type="match status" value="1"/>
</dbReference>
<keyword evidence="3" id="KW-1185">Reference proteome</keyword>
<name>A0A239PR74_9PROT</name>
<sequence>MSESTGEGEGALKVTILGCGSSGGVPRVGGPDGAGDWGACDPKEPKNRRTRCSVLVRRRHPERGFAHDAVTAVLVDASPDMREQLLRARCSRLDAVLFTHDHADQCHGIDDLRAFALAQRARVPVYIDESTGGSIAERFRYCFEQAPDSLYPPILARRPMPACGAPFQIDGPSGPVPVVAFLQHHGGVDSLGFRIGDVAYSSDVVSLPEESFEILKGARIWIVDALQYKPHKTHAHLALTLEWIARVKPERAILTNLHIHMDYRTLSVELPPGVEPAYDGMELYGNP</sequence>
<gene>
    <name evidence="2" type="ORF">SAMN06297382_1254</name>
</gene>
<dbReference type="RefSeq" id="WP_089411731.1">
    <property type="nucleotide sequence ID" value="NZ_FZQA01000002.1"/>
</dbReference>